<accession>A0A8X6SY54</accession>
<comment type="caution">
    <text evidence="1">The sequence shown here is derived from an EMBL/GenBank/DDBJ whole genome shotgun (WGS) entry which is preliminary data.</text>
</comment>
<organism evidence="1 2">
    <name type="scientific">Trichonephila clavipes</name>
    <name type="common">Golden silk orbweaver</name>
    <name type="synonym">Nephila clavipes</name>
    <dbReference type="NCBI Taxonomy" id="2585209"/>
    <lineage>
        <taxon>Eukaryota</taxon>
        <taxon>Metazoa</taxon>
        <taxon>Ecdysozoa</taxon>
        <taxon>Arthropoda</taxon>
        <taxon>Chelicerata</taxon>
        <taxon>Arachnida</taxon>
        <taxon>Araneae</taxon>
        <taxon>Araneomorphae</taxon>
        <taxon>Entelegynae</taxon>
        <taxon>Araneoidea</taxon>
        <taxon>Nephilidae</taxon>
        <taxon>Trichonephila</taxon>
    </lineage>
</organism>
<dbReference type="AlphaFoldDB" id="A0A8X6SY54"/>
<sequence>MPGQAGSILWHEDFWMPASLNKLIELTPSDHYSRKFRFSSCVSKHDQISDRPTLLEITLCMQVRAFGRFRRLHTTPPFSLARAPFWNFRVRFCLSERDEVIFCVVGRESASVEERLEDAERL</sequence>
<protein>
    <submittedName>
        <fullName evidence="1">Uncharacterized protein</fullName>
    </submittedName>
</protein>
<dbReference type="Proteomes" id="UP000887159">
    <property type="component" value="Unassembled WGS sequence"/>
</dbReference>
<evidence type="ECO:0000313" key="2">
    <source>
        <dbReference type="Proteomes" id="UP000887159"/>
    </source>
</evidence>
<keyword evidence="2" id="KW-1185">Reference proteome</keyword>
<gene>
    <name evidence="1" type="ORF">TNCV_4649381</name>
</gene>
<name>A0A8X6SY54_TRICX</name>
<dbReference type="EMBL" id="BMAU01021353">
    <property type="protein sequence ID" value="GFY19768.1"/>
    <property type="molecule type" value="Genomic_DNA"/>
</dbReference>
<evidence type="ECO:0000313" key="1">
    <source>
        <dbReference type="EMBL" id="GFY19768.1"/>
    </source>
</evidence>
<reference evidence="1" key="1">
    <citation type="submission" date="2020-08" db="EMBL/GenBank/DDBJ databases">
        <title>Multicomponent nature underlies the extraordinary mechanical properties of spider dragline silk.</title>
        <authorList>
            <person name="Kono N."/>
            <person name="Nakamura H."/>
            <person name="Mori M."/>
            <person name="Yoshida Y."/>
            <person name="Ohtoshi R."/>
            <person name="Malay A.D."/>
            <person name="Moran D.A.P."/>
            <person name="Tomita M."/>
            <person name="Numata K."/>
            <person name="Arakawa K."/>
        </authorList>
    </citation>
    <scope>NUCLEOTIDE SEQUENCE</scope>
</reference>
<proteinExistence type="predicted"/>